<evidence type="ECO:0000313" key="6">
    <source>
        <dbReference type="EMBL" id="HGY08577.1"/>
    </source>
</evidence>
<dbReference type="PANTHER" id="PTHR43464">
    <property type="entry name" value="METHYLTRANSFERASE"/>
    <property type="match status" value="1"/>
</dbReference>
<evidence type="ECO:0000256" key="1">
    <source>
        <dbReference type="ARBA" id="ARBA00022603"/>
    </source>
</evidence>
<dbReference type="GO" id="GO:0032259">
    <property type="term" value="P:methylation"/>
    <property type="evidence" value="ECO:0007669"/>
    <property type="project" value="UniProtKB-KW"/>
</dbReference>
<dbReference type="InterPro" id="IPR029063">
    <property type="entry name" value="SAM-dependent_MTases_sf"/>
</dbReference>
<comment type="caution">
    <text evidence="6">The sequence shown here is derived from an EMBL/GenBank/DDBJ whole genome shotgun (WGS) entry which is preliminary data.</text>
</comment>
<organism evidence="6">
    <name type="scientific">Oceanithermus profundus</name>
    <dbReference type="NCBI Taxonomy" id="187137"/>
    <lineage>
        <taxon>Bacteria</taxon>
        <taxon>Thermotogati</taxon>
        <taxon>Deinococcota</taxon>
        <taxon>Deinococci</taxon>
        <taxon>Thermales</taxon>
        <taxon>Thermaceae</taxon>
        <taxon>Oceanithermus</taxon>
    </lineage>
</organism>
<reference evidence="6" key="1">
    <citation type="journal article" date="2020" name="mSystems">
        <title>Genome- and Community-Level Interaction Insights into Carbon Utilization and Element Cycling Functions of Hydrothermarchaeota in Hydrothermal Sediment.</title>
        <authorList>
            <person name="Zhou Z."/>
            <person name="Liu Y."/>
            <person name="Xu W."/>
            <person name="Pan J."/>
            <person name="Luo Z.H."/>
            <person name="Li M."/>
        </authorList>
    </citation>
    <scope>NUCLEOTIDE SEQUENCE [LARGE SCALE GENOMIC DNA]</scope>
    <source>
        <strain evidence="6">HyVt-570</strain>
    </source>
</reference>
<feature type="region of interest" description="Disordered" evidence="4">
    <location>
        <begin position="1"/>
        <end position="23"/>
    </location>
</feature>
<gene>
    <name evidence="6" type="ORF">ENK37_00765</name>
</gene>
<accession>A0A7C4ZFC7</accession>
<dbReference type="Pfam" id="PF13649">
    <property type="entry name" value="Methyltransf_25"/>
    <property type="match status" value="1"/>
</dbReference>
<proteinExistence type="predicted"/>
<dbReference type="CDD" id="cd02440">
    <property type="entry name" value="AdoMet_MTases"/>
    <property type="match status" value="1"/>
</dbReference>
<keyword evidence="3" id="KW-0949">S-adenosyl-L-methionine</keyword>
<dbReference type="GO" id="GO:0008168">
    <property type="term" value="F:methyltransferase activity"/>
    <property type="evidence" value="ECO:0007669"/>
    <property type="project" value="UniProtKB-KW"/>
</dbReference>
<dbReference type="PANTHER" id="PTHR43464:SF19">
    <property type="entry name" value="UBIQUINONE BIOSYNTHESIS O-METHYLTRANSFERASE, MITOCHONDRIAL"/>
    <property type="match status" value="1"/>
</dbReference>
<keyword evidence="1 6" id="KW-0489">Methyltransferase</keyword>
<feature type="domain" description="Methyltransferase" evidence="5">
    <location>
        <begin position="91"/>
        <end position="188"/>
    </location>
</feature>
<dbReference type="EMBL" id="DRPZ01000021">
    <property type="protein sequence ID" value="HGY08577.1"/>
    <property type="molecule type" value="Genomic_DNA"/>
</dbReference>
<evidence type="ECO:0000256" key="2">
    <source>
        <dbReference type="ARBA" id="ARBA00022679"/>
    </source>
</evidence>
<evidence type="ECO:0000256" key="3">
    <source>
        <dbReference type="ARBA" id="ARBA00022691"/>
    </source>
</evidence>
<evidence type="ECO:0000259" key="5">
    <source>
        <dbReference type="Pfam" id="PF13649"/>
    </source>
</evidence>
<dbReference type="Gene3D" id="3.40.50.150">
    <property type="entry name" value="Vaccinia Virus protein VP39"/>
    <property type="match status" value="1"/>
</dbReference>
<dbReference type="SUPFAM" id="SSF53335">
    <property type="entry name" value="S-adenosyl-L-methionine-dependent methyltransferases"/>
    <property type="match status" value="1"/>
</dbReference>
<keyword evidence="2" id="KW-0808">Transferase</keyword>
<dbReference type="AlphaFoldDB" id="A0A7C4ZFC7"/>
<sequence>MGGVLAAQPPLDRPQAGGGAPGGAFGVAAATQAGGAVAHEPEKDVYETHEVEAFYDASAEAEWSRLERHRTEFAVTLRALEEHLPPPPAAVLDVGGGPGRYAIELTRRGYRVTLVDLSAANLELARAKANEAGIELEDVIQANALDLGGLADAAYDAVLLMGPLYHLTDEDARRLAVRQARRKLRAGGVIFAAFIARFAPMRDLAARDPGWAEGRWDYLERLLQTGVHDSGEGFTVAYFAHPDEIEPLMEAEGFATLGVLGCEGVVAGHEDKINALAGEAWARWVDLNYRLGQDPALWGASDHLLYVGRKT</sequence>
<protein>
    <submittedName>
        <fullName evidence="6">Class I SAM-dependent methyltransferase</fullName>
    </submittedName>
</protein>
<name>A0A7C4ZFC7_9DEIN</name>
<dbReference type="InterPro" id="IPR041698">
    <property type="entry name" value="Methyltransf_25"/>
</dbReference>
<dbReference type="Proteomes" id="UP000885759">
    <property type="component" value="Unassembled WGS sequence"/>
</dbReference>
<evidence type="ECO:0000256" key="4">
    <source>
        <dbReference type="SAM" id="MobiDB-lite"/>
    </source>
</evidence>